<feature type="region of interest" description="Disordered" evidence="1">
    <location>
        <begin position="138"/>
        <end position="231"/>
    </location>
</feature>
<feature type="compositionally biased region" description="Polar residues" evidence="1">
    <location>
        <begin position="210"/>
        <end position="230"/>
    </location>
</feature>
<feature type="region of interest" description="Disordered" evidence="1">
    <location>
        <begin position="335"/>
        <end position="356"/>
    </location>
</feature>
<dbReference type="AlphaFoldDB" id="A0A8H3HHA3"/>
<dbReference type="EMBL" id="CAJMWZ010006126">
    <property type="protein sequence ID" value="CAE6516283.1"/>
    <property type="molecule type" value="Genomic_DNA"/>
</dbReference>
<proteinExistence type="predicted"/>
<comment type="caution">
    <text evidence="2">The sequence shown here is derived from an EMBL/GenBank/DDBJ whole genome shotgun (WGS) entry which is preliminary data.</text>
</comment>
<feature type="compositionally biased region" description="Polar residues" evidence="1">
    <location>
        <begin position="145"/>
        <end position="158"/>
    </location>
</feature>
<organism evidence="2 3">
    <name type="scientific">Rhizoctonia solani</name>
    <dbReference type="NCBI Taxonomy" id="456999"/>
    <lineage>
        <taxon>Eukaryota</taxon>
        <taxon>Fungi</taxon>
        <taxon>Dikarya</taxon>
        <taxon>Basidiomycota</taxon>
        <taxon>Agaricomycotina</taxon>
        <taxon>Agaricomycetes</taxon>
        <taxon>Cantharellales</taxon>
        <taxon>Ceratobasidiaceae</taxon>
        <taxon>Rhizoctonia</taxon>
    </lineage>
</organism>
<dbReference type="Proteomes" id="UP000663850">
    <property type="component" value="Unassembled WGS sequence"/>
</dbReference>
<name>A0A8H3HHA3_9AGAM</name>
<reference evidence="2" key="1">
    <citation type="submission" date="2021-01" db="EMBL/GenBank/DDBJ databases">
        <authorList>
            <person name="Kaushik A."/>
        </authorList>
    </citation>
    <scope>NUCLEOTIDE SEQUENCE</scope>
    <source>
        <strain evidence="2">Type strain: AG8-Rh-89/</strain>
    </source>
</reference>
<accession>A0A8H3HHA3</accession>
<evidence type="ECO:0000256" key="1">
    <source>
        <dbReference type="SAM" id="MobiDB-lite"/>
    </source>
</evidence>
<evidence type="ECO:0000313" key="3">
    <source>
        <dbReference type="Proteomes" id="UP000663850"/>
    </source>
</evidence>
<sequence>MRPDSPTSVESTAGAAVHPSSRLLAAPLGLVQQVGQVPGKLLDLVTAKPSYKDDWGGVNYLGGTQPTDLVVFGPKLQRWDDTPNGSASYECPYYLDEGPKAIWLPRDPSGPIDLDDTVLMHRLLLSLHNRHAIRDKEIFDKNQDAKTSGPGSDISHSSGVRPPMREHNSEKSVGPIPFTQSPIGTPNENPAQATSYSTRASRTSMIRVRTASTERITLGSTRGGRQSVSDSMEMKTLQTVPHEPIVTSSAAATGATLAQPKIQRQPSLLSVLRFGRRAEGTDTARPVSVSSYKTAADGGESRQNSDRRKARILPPEHVRKELEATVLAEEEAEKMRKAKEEQAEKLDDARVEQGESGGWSLVKKLVLKRNTEE</sequence>
<feature type="compositionally biased region" description="Low complexity" evidence="1">
    <location>
        <begin position="193"/>
        <end position="204"/>
    </location>
</feature>
<feature type="compositionally biased region" description="Polar residues" evidence="1">
    <location>
        <begin position="178"/>
        <end position="192"/>
    </location>
</feature>
<protein>
    <submittedName>
        <fullName evidence="2">Uncharacterized protein</fullName>
    </submittedName>
</protein>
<feature type="compositionally biased region" description="Basic and acidic residues" evidence="1">
    <location>
        <begin position="335"/>
        <end position="353"/>
    </location>
</feature>
<gene>
    <name evidence="2" type="ORF">RDB_LOCUS112356</name>
</gene>
<evidence type="ECO:0000313" key="2">
    <source>
        <dbReference type="EMBL" id="CAE6516283.1"/>
    </source>
</evidence>
<feature type="region of interest" description="Disordered" evidence="1">
    <location>
        <begin position="279"/>
        <end position="310"/>
    </location>
</feature>